<dbReference type="InterPro" id="IPR050187">
    <property type="entry name" value="Lipid_Phosphate_FormReg"/>
</dbReference>
<dbReference type="Pfam" id="PF19279">
    <property type="entry name" value="YegS_C"/>
    <property type="match status" value="1"/>
</dbReference>
<gene>
    <name evidence="6" type="ORF">A2557_09835</name>
</gene>
<keyword evidence="1" id="KW-0808">Transferase</keyword>
<dbReference type="InterPro" id="IPR016064">
    <property type="entry name" value="NAD/diacylglycerol_kinase_sf"/>
</dbReference>
<reference evidence="6 7" key="1">
    <citation type="journal article" date="2016" name="Nat. Commun.">
        <title>Thousands of microbial genomes shed light on interconnected biogeochemical processes in an aquifer system.</title>
        <authorList>
            <person name="Anantharaman K."/>
            <person name="Brown C.T."/>
            <person name="Hug L.A."/>
            <person name="Sharon I."/>
            <person name="Castelle C.J."/>
            <person name="Probst A.J."/>
            <person name="Thomas B.C."/>
            <person name="Singh A."/>
            <person name="Wilkins M.J."/>
            <person name="Karaoz U."/>
            <person name="Brodie E.L."/>
            <person name="Williams K.H."/>
            <person name="Hubbard S.S."/>
            <person name="Banfield J.F."/>
        </authorList>
    </citation>
    <scope>NUCLEOTIDE SEQUENCE [LARGE SCALE GENOMIC DNA]</scope>
</reference>
<dbReference type="GO" id="GO:0016301">
    <property type="term" value="F:kinase activity"/>
    <property type="evidence" value="ECO:0007669"/>
    <property type="project" value="UniProtKB-KW"/>
</dbReference>
<dbReference type="InterPro" id="IPR001206">
    <property type="entry name" value="Diacylglycerol_kinase_cat_dom"/>
</dbReference>
<evidence type="ECO:0000313" key="7">
    <source>
        <dbReference type="Proteomes" id="UP000177583"/>
    </source>
</evidence>
<proteinExistence type="predicted"/>
<dbReference type="InterPro" id="IPR017438">
    <property type="entry name" value="ATP-NAD_kinase_N"/>
</dbReference>
<evidence type="ECO:0000256" key="3">
    <source>
        <dbReference type="ARBA" id="ARBA00022777"/>
    </source>
</evidence>
<sequence>MKRMVILNPKARQGTAEQLVDRLRLRLKPGTERFEVQSTRYRGHATQLAREALKAGFDHLIAVGGDGTFSEMINGFYEAGQPLNLEAMASPLMLGTGCDFGRSYGLPKGLTDQLNRLTQGREYRIDLGKVTLGEQVRYFVNIGGFGLSGQVNQILEQQKGSLGFLSGKAAFFLASLRGILTGKNAKVRLVIDGGPPVEMTSKLVALANGQFFGGGMWIAPQASNEDGWLDLVVLGDLSAWETLRQFPLVYQGLHLGRPGVLCQKITVLEASSEEPVWVDLDGEVVGQLPARFEVVRQGLKIWV</sequence>
<dbReference type="PANTHER" id="PTHR12358:SF54">
    <property type="entry name" value="SPHINGOSINE KINASE RELATED PROTEIN"/>
    <property type="match status" value="1"/>
</dbReference>
<dbReference type="EMBL" id="MFNF01000061">
    <property type="protein sequence ID" value="OGG99054.1"/>
    <property type="molecule type" value="Genomic_DNA"/>
</dbReference>
<dbReference type="GO" id="GO:0005524">
    <property type="term" value="F:ATP binding"/>
    <property type="evidence" value="ECO:0007669"/>
    <property type="project" value="UniProtKB-KW"/>
</dbReference>
<dbReference type="PROSITE" id="PS50146">
    <property type="entry name" value="DAGK"/>
    <property type="match status" value="1"/>
</dbReference>
<dbReference type="Gene3D" id="3.40.50.10330">
    <property type="entry name" value="Probable inorganic polyphosphate/atp-NAD kinase, domain 1"/>
    <property type="match status" value="1"/>
</dbReference>
<dbReference type="Proteomes" id="UP000177583">
    <property type="component" value="Unassembled WGS sequence"/>
</dbReference>
<accession>A0A1F6GLQ7</accession>
<keyword evidence="3" id="KW-0418">Kinase</keyword>
<dbReference type="AlphaFoldDB" id="A0A1F6GLQ7"/>
<protein>
    <recommendedName>
        <fullName evidence="5">DAGKc domain-containing protein</fullName>
    </recommendedName>
</protein>
<keyword evidence="4" id="KW-0067">ATP-binding</keyword>
<feature type="domain" description="DAGKc" evidence="5">
    <location>
        <begin position="1"/>
        <end position="134"/>
    </location>
</feature>
<name>A0A1F6GLQ7_9PROT</name>
<dbReference type="Gene3D" id="2.60.200.40">
    <property type="match status" value="1"/>
</dbReference>
<dbReference type="InterPro" id="IPR045540">
    <property type="entry name" value="YegS/DAGK_C"/>
</dbReference>
<evidence type="ECO:0000256" key="2">
    <source>
        <dbReference type="ARBA" id="ARBA00022741"/>
    </source>
</evidence>
<comment type="caution">
    <text evidence="6">The sequence shown here is derived from an EMBL/GenBank/DDBJ whole genome shotgun (WGS) entry which is preliminary data.</text>
</comment>
<evidence type="ECO:0000259" key="5">
    <source>
        <dbReference type="PROSITE" id="PS50146"/>
    </source>
</evidence>
<dbReference type="GO" id="GO:0008654">
    <property type="term" value="P:phospholipid biosynthetic process"/>
    <property type="evidence" value="ECO:0007669"/>
    <property type="project" value="InterPro"/>
</dbReference>
<dbReference type="PANTHER" id="PTHR12358">
    <property type="entry name" value="SPHINGOSINE KINASE"/>
    <property type="match status" value="1"/>
</dbReference>
<evidence type="ECO:0000313" key="6">
    <source>
        <dbReference type="EMBL" id="OGG99054.1"/>
    </source>
</evidence>
<dbReference type="NCBIfam" id="TIGR00147">
    <property type="entry name" value="YegS/Rv2252/BmrU family lipid kinase"/>
    <property type="match status" value="1"/>
</dbReference>
<evidence type="ECO:0000256" key="1">
    <source>
        <dbReference type="ARBA" id="ARBA00022679"/>
    </source>
</evidence>
<keyword evidence="2" id="KW-0547">Nucleotide-binding</keyword>
<dbReference type="SUPFAM" id="SSF111331">
    <property type="entry name" value="NAD kinase/diacylglycerol kinase-like"/>
    <property type="match status" value="1"/>
</dbReference>
<dbReference type="SMART" id="SM00046">
    <property type="entry name" value="DAGKc"/>
    <property type="match status" value="1"/>
</dbReference>
<organism evidence="6 7">
    <name type="scientific">Candidatus Lambdaproteobacteria bacterium RIFOXYD2_FULL_56_26</name>
    <dbReference type="NCBI Taxonomy" id="1817773"/>
    <lineage>
        <taxon>Bacteria</taxon>
        <taxon>Pseudomonadati</taxon>
        <taxon>Pseudomonadota</taxon>
        <taxon>Candidatus Lambdaproteobacteria</taxon>
    </lineage>
</organism>
<evidence type="ECO:0000256" key="4">
    <source>
        <dbReference type="ARBA" id="ARBA00022840"/>
    </source>
</evidence>
<dbReference type="InterPro" id="IPR005218">
    <property type="entry name" value="Diacylglycerol/lipid_kinase"/>
</dbReference>
<dbReference type="Pfam" id="PF00781">
    <property type="entry name" value="DAGK_cat"/>
    <property type="match status" value="1"/>
</dbReference>